<evidence type="ECO:0000256" key="6">
    <source>
        <dbReference type="PROSITE-ProRule" id="PRU00039"/>
    </source>
</evidence>
<keyword evidence="5" id="KW-0325">Glycoprotein</keyword>
<dbReference type="RefSeq" id="XP_031425595.1">
    <property type="nucleotide sequence ID" value="XM_031569735.1"/>
</dbReference>
<dbReference type="KEGG" id="char:116220835"/>
<dbReference type="Proteomes" id="UP000515152">
    <property type="component" value="Chromosome 6"/>
</dbReference>
<comment type="caution">
    <text evidence="6">Lacks conserved residue(s) required for the propagation of feature annotation.</text>
</comment>
<dbReference type="InterPro" id="IPR014853">
    <property type="entry name" value="VWF/SSPO/ZAN-like_Cys-rich_dom"/>
</dbReference>
<evidence type="ECO:0000313" key="11">
    <source>
        <dbReference type="RefSeq" id="XP_031425595.1"/>
    </source>
</evidence>
<dbReference type="Pfam" id="PF00094">
    <property type="entry name" value="VWD"/>
    <property type="match status" value="1"/>
</dbReference>
<organism evidence="10 11">
    <name type="scientific">Clupea harengus</name>
    <name type="common">Atlantic herring</name>
    <dbReference type="NCBI Taxonomy" id="7950"/>
    <lineage>
        <taxon>Eukaryota</taxon>
        <taxon>Metazoa</taxon>
        <taxon>Chordata</taxon>
        <taxon>Craniata</taxon>
        <taxon>Vertebrata</taxon>
        <taxon>Euteleostomi</taxon>
        <taxon>Actinopterygii</taxon>
        <taxon>Neopterygii</taxon>
        <taxon>Teleostei</taxon>
        <taxon>Clupei</taxon>
        <taxon>Clupeiformes</taxon>
        <taxon>Clupeoidei</taxon>
        <taxon>Clupeidae</taxon>
        <taxon>Clupea</taxon>
    </lineage>
</organism>
<feature type="domain" description="VWFD" evidence="9">
    <location>
        <begin position="1"/>
        <end position="107"/>
    </location>
</feature>
<evidence type="ECO:0000259" key="7">
    <source>
        <dbReference type="PROSITE" id="PS01225"/>
    </source>
</evidence>
<evidence type="ECO:0000256" key="4">
    <source>
        <dbReference type="ARBA" id="ARBA00023157"/>
    </source>
</evidence>
<comment type="subcellular location">
    <subcellularLocation>
        <location evidence="1">Secreted</location>
    </subcellularLocation>
</comment>
<dbReference type="PROSITE" id="PS01208">
    <property type="entry name" value="VWFC_1"/>
    <property type="match status" value="2"/>
</dbReference>
<feature type="disulfide bond" evidence="6">
    <location>
        <begin position="538"/>
        <end position="590"/>
    </location>
</feature>
<dbReference type="PROSITE" id="PS51233">
    <property type="entry name" value="VWFD"/>
    <property type="match status" value="1"/>
</dbReference>
<dbReference type="SUPFAM" id="SSF57603">
    <property type="entry name" value="FnI-like domain"/>
    <property type="match status" value="1"/>
</dbReference>
<evidence type="ECO:0000256" key="1">
    <source>
        <dbReference type="ARBA" id="ARBA00004613"/>
    </source>
</evidence>
<evidence type="ECO:0000256" key="3">
    <source>
        <dbReference type="ARBA" id="ARBA00022737"/>
    </source>
</evidence>
<dbReference type="Pfam" id="PF00007">
    <property type="entry name" value="Cys_knot"/>
    <property type="match status" value="1"/>
</dbReference>
<dbReference type="InterPro" id="IPR001007">
    <property type="entry name" value="VWF_dom"/>
</dbReference>
<feature type="disulfide bond" evidence="6">
    <location>
        <begin position="523"/>
        <end position="572"/>
    </location>
</feature>
<dbReference type="PROSITE" id="PS01225">
    <property type="entry name" value="CTCK_2"/>
    <property type="match status" value="1"/>
</dbReference>
<feature type="disulfide bond" evidence="6">
    <location>
        <begin position="534"/>
        <end position="588"/>
    </location>
</feature>
<dbReference type="InterPro" id="IPR006208">
    <property type="entry name" value="Glyco_hormone_CN"/>
</dbReference>
<dbReference type="GO" id="GO:0005615">
    <property type="term" value="C:extracellular space"/>
    <property type="evidence" value="ECO:0007669"/>
    <property type="project" value="TreeGrafter"/>
</dbReference>
<keyword evidence="10" id="KW-1185">Reference proteome</keyword>
<gene>
    <name evidence="11" type="primary">LOC116220835</name>
</gene>
<evidence type="ECO:0000256" key="5">
    <source>
        <dbReference type="ARBA" id="ARBA00023180"/>
    </source>
</evidence>
<dbReference type="Gene3D" id="2.10.25.10">
    <property type="entry name" value="Laminin"/>
    <property type="match status" value="1"/>
</dbReference>
<sequence>METSVFFFSQIYVNHKRVYPAYSNNDFQITDNGIEALLVIPAIGAQIMFSGLQFSIELPWSKFHGNTEGQCGTCDNNRKDDCRLPNGTIDSSCPDMAHHWRVNDSCPAPPPPPPPHTCPPETICKIISSKVFERCHEVLPYIPFVLGCEFDVCNIKNPSIGCASLQSYAQQCALNGVCIDWRSATDGVCDFECNAPLVYEACGPQVEPTCDLRYNNRFIKDETQFTALSSMLWEGCYCPEGTTLLDHESHTCLPSCDICFIPNGKWKQVNESWVSGCDLCTCQSEPNLSPTVICKQLPCPIEPPVTCDQVGQVTVTETVGCCTQDKCACDVTSCPSQKHSCPVGYSQETEMGVCCPKHTCVPNPVCVFNNTEYLPGNSVPMRYCENCVCSDKLENDGKLHAIGCEPIKCDTYCPQGFELQEIPGQCCGKCVQTSCVGVYSGNLTHTIPVNGIWTPPGNKCVKFECLKIGTQFITIEARTVCPLYNPQDCIPGTEVLAPDGCCYTCIRKCNVTKESTYLQHNGCTSSKKVDMSTCQGLCQTSSWFSSKTRMIERSCSCCQEINSSKKEVEMVCPDGSKFNYSYDYIELCGCLQSKCTTVEKAVIKKLRRRR</sequence>
<evidence type="ECO:0000259" key="9">
    <source>
        <dbReference type="PROSITE" id="PS51233"/>
    </source>
</evidence>
<dbReference type="InterPro" id="IPR050780">
    <property type="entry name" value="Mucin_vWF_Thrombospondin_sf"/>
</dbReference>
<dbReference type="InterPro" id="IPR001846">
    <property type="entry name" value="VWF_type-D"/>
</dbReference>
<dbReference type="Pfam" id="PF08742">
    <property type="entry name" value="C8"/>
    <property type="match status" value="1"/>
</dbReference>
<dbReference type="GeneID" id="116220835"/>
<dbReference type="InterPro" id="IPR036084">
    <property type="entry name" value="Ser_inhib-like_sf"/>
</dbReference>
<dbReference type="AlphaFoldDB" id="A0A6P8FQ73"/>
<dbReference type="PROSITE" id="PS50184">
    <property type="entry name" value="VWFC_2"/>
    <property type="match status" value="2"/>
</dbReference>
<dbReference type="InterPro" id="IPR006207">
    <property type="entry name" value="Cys_knot_C"/>
</dbReference>
<keyword evidence="4 6" id="KW-1015">Disulfide bond</keyword>
<dbReference type="OrthoDB" id="10071893at2759"/>
<evidence type="ECO:0000259" key="8">
    <source>
        <dbReference type="PROSITE" id="PS50184"/>
    </source>
</evidence>
<keyword evidence="2" id="KW-0964">Secreted</keyword>
<evidence type="ECO:0000313" key="10">
    <source>
        <dbReference type="Proteomes" id="UP000515152"/>
    </source>
</evidence>
<dbReference type="PANTHER" id="PTHR11339">
    <property type="entry name" value="EXTRACELLULAR MATRIX GLYCOPROTEIN RELATED"/>
    <property type="match status" value="1"/>
</dbReference>
<dbReference type="GO" id="GO:0031012">
    <property type="term" value="C:extracellular matrix"/>
    <property type="evidence" value="ECO:0007669"/>
    <property type="project" value="TreeGrafter"/>
</dbReference>
<feature type="domain" description="CTCK" evidence="7">
    <location>
        <begin position="509"/>
        <end position="596"/>
    </location>
</feature>
<accession>A0A6P8FQ73</accession>
<dbReference type="PROSITE" id="PS01185">
    <property type="entry name" value="CTCK_1"/>
    <property type="match status" value="1"/>
</dbReference>
<dbReference type="SMART" id="SM00041">
    <property type="entry name" value="CT"/>
    <property type="match status" value="1"/>
</dbReference>
<dbReference type="SUPFAM" id="SSF57567">
    <property type="entry name" value="Serine protease inhibitors"/>
    <property type="match status" value="1"/>
</dbReference>
<proteinExistence type="predicted"/>
<reference evidence="11" key="1">
    <citation type="submission" date="2025-08" db="UniProtKB">
        <authorList>
            <consortium name="RefSeq"/>
        </authorList>
    </citation>
    <scope>IDENTIFICATION</scope>
</reference>
<keyword evidence="3" id="KW-0677">Repeat</keyword>
<dbReference type="PANTHER" id="PTHR11339:SF406">
    <property type="entry name" value="MUCIN-5AC-LIKE"/>
    <property type="match status" value="1"/>
</dbReference>
<evidence type="ECO:0000256" key="2">
    <source>
        <dbReference type="ARBA" id="ARBA00022525"/>
    </source>
</evidence>
<dbReference type="SMART" id="SM00832">
    <property type="entry name" value="C8"/>
    <property type="match status" value="1"/>
</dbReference>
<feature type="domain" description="VWFC" evidence="8">
    <location>
        <begin position="257"/>
        <end position="328"/>
    </location>
</feature>
<name>A0A6P8FQ73_CLUHA</name>
<feature type="domain" description="VWFC" evidence="8">
    <location>
        <begin position="364"/>
        <end position="431"/>
    </location>
</feature>
<protein>
    <submittedName>
        <fullName evidence="11">Intestinal mucin-like protein</fullName>
    </submittedName>
</protein>
<dbReference type="SMART" id="SM00214">
    <property type="entry name" value="VWC"/>
    <property type="match status" value="2"/>
</dbReference>